<evidence type="ECO:0000259" key="1">
    <source>
        <dbReference type="Pfam" id="PF19783"/>
    </source>
</evidence>
<organism evidence="2 3">
    <name type="scientific">Duncaniella freteri</name>
    <dbReference type="NCBI Taxonomy" id="2530391"/>
    <lineage>
        <taxon>Bacteria</taxon>
        <taxon>Pseudomonadati</taxon>
        <taxon>Bacteroidota</taxon>
        <taxon>Bacteroidia</taxon>
        <taxon>Bacteroidales</taxon>
        <taxon>Muribaculaceae</taxon>
        <taxon>Duncaniella</taxon>
    </lineage>
</organism>
<proteinExistence type="predicted"/>
<dbReference type="EMBL" id="SJSA01000002">
    <property type="protein sequence ID" value="TGG36253.1"/>
    <property type="molecule type" value="Genomic_DNA"/>
</dbReference>
<name>A0A4Z0V4I0_9BACT</name>
<dbReference type="RefSeq" id="WP_135471996.1">
    <property type="nucleotide sequence ID" value="NZ_CASPHE010000126.1"/>
</dbReference>
<accession>A0A4Z0V4I0</accession>
<dbReference type="AlphaFoldDB" id="A0A4Z0V4I0"/>
<reference evidence="2 3" key="1">
    <citation type="submission" date="2019-02" db="EMBL/GenBank/DDBJ databases">
        <title>Isolation and identification of novel species under the genus Muribaculum.</title>
        <authorList>
            <person name="Miyake S."/>
            <person name="Ding Y."/>
            <person name="Low A."/>
            <person name="Soh M."/>
            <person name="Seedorf H."/>
        </authorList>
    </citation>
    <scope>NUCLEOTIDE SEQUENCE [LARGE SCALE GENOMIC DNA]</scope>
    <source>
        <strain evidence="2 3">TLL-A3</strain>
    </source>
</reference>
<evidence type="ECO:0000313" key="2">
    <source>
        <dbReference type="EMBL" id="TGG36253.1"/>
    </source>
</evidence>
<keyword evidence="3" id="KW-1185">Reference proteome</keyword>
<comment type="caution">
    <text evidence="2">The sequence shown here is derived from an EMBL/GenBank/DDBJ whole genome shotgun (WGS) entry which is preliminary data.</text>
</comment>
<feature type="domain" description="DUF6268" evidence="1">
    <location>
        <begin position="16"/>
        <end position="296"/>
    </location>
</feature>
<evidence type="ECO:0000313" key="3">
    <source>
        <dbReference type="Proteomes" id="UP000297635"/>
    </source>
</evidence>
<protein>
    <recommendedName>
        <fullName evidence="1">DUF6268 domain-containing protein</fullName>
    </recommendedName>
</protein>
<dbReference type="Pfam" id="PF19783">
    <property type="entry name" value="DUF6268"/>
    <property type="match status" value="1"/>
</dbReference>
<dbReference type="Proteomes" id="UP000297635">
    <property type="component" value="Unassembled WGS sequence"/>
</dbReference>
<dbReference type="GeneID" id="82150173"/>
<dbReference type="InterPro" id="IPR046235">
    <property type="entry name" value="DUF6268"/>
</dbReference>
<sequence length="298" mass="33061">MRQIILLIIFFQTLLISAQGYITFDNFSTSRLRNDAGEYFGSGSMQMISGGYNIPLYTKTNERNQLTALSISTYATYADLSNTGEASSFNPDKIINTGLSLSYIHPISKKWSILVAGGAGIYAPADEIKMNSVLGNGGVIFIFRLNNNLSLGIGGGVSNSYGVPMAMPMIYLSWQRNGKFMFSIDMSNTIKISTSTILWDKLKLELAPMEVDGLMAVRHTDDGDQIYSMVMLQSYFSPSFLFSKKFSLFAKIGGNWIRGISAKERSLKSFFDGFRSNNNEAPYFNVSLRLSAGIRFSF</sequence>
<gene>
    <name evidence="2" type="ORF">EZ315_10285</name>
</gene>